<proteinExistence type="predicted"/>
<feature type="compositionally biased region" description="Gly residues" evidence="1">
    <location>
        <begin position="568"/>
        <end position="583"/>
    </location>
</feature>
<feature type="compositionally biased region" description="Gly residues" evidence="1">
    <location>
        <begin position="594"/>
        <end position="603"/>
    </location>
</feature>
<sequence length="991" mass="107560">MSKHKQMCMLLLEGDSYFNDENVDTEKINKEITIKGYCRNGSCKTNEESIDALAAYIFKKFKDSIKIKQRYNNYDECLLMWISDKLFKMHLKSIGKKDKINYMDGTTLNEAYKNYLEKYKGIFDYWAFLDMIKGLKEANLKYMSEYYKLLNLICKIITGYYNGTQTNQFYKYPADCSHQYKNLYLNVYKCKPYLDLLNKLKGIYDDFSSFIKKNSSNPKLATKLKKLTLGNGKEMKAVRGFKTYEISNTKCKFPPKKITNPKKADKSPLQSSSKKEPPPHPQKKDSPSPPPPSGQLKDSHHETPPSPQGSNILPKTKEGGSNPQNGQGASKIESKDSESSKSNTGGASGDKRSPNSENRGPGGGLNDPISSGAESRNMDNGVNGSESSEGKSPDGTSKRTNDAGTSPPGPQASSQAAGSENQGNMDGDTQSVQKNGSDAPKDIDTGTGNTKENGNIEENGKKGSDGVTSNQITHPESGSPSSGTGNGNSNKGGAGLGTGDPGSVSDGGQGSQVRDSDSGTGGGPDSEQIDQGSSGGGTKDTKSVQDGVPDGQIFNGSQGDANTSQPGTSGGSGSDTGNQGGDTGGDKESQEGPDGSGNDGGGTDSIPGEKEPQNTPWPSFDIKPYIYMIASKGIEQINNASKLFNEHKEKITDAIDNMNSLYNTSVSNLKTTFNNFTEFFNNFINNLSNDFKQVEDPPDSGDKQSGSDGTGDNPPTPNVPSEAPKDSDDNKPGSDGTGGDPPTRDDPSQPQKDPHKQNSPQHDSHQQDSHQTSDISQTSQGSQDQQNSQTTQKSSTSQTSLLPSSKERAQEQKPPQDTSGNQNSDQNDKEGSQKLMPAPVTKQENPGTELKGNELTKIGDSYVLKEYKQFIISTIVLLIPIALAIMYQYLSFGRRNELKKKNSMKKVINMVGVNKTTKTVINSSDGKKQIQIIIKSSSQKKQTKKSINSVNRKKSPSLNIYQLMQADPVPFINLFFLLIFFFYKRKENTIE</sequence>
<feature type="compositionally biased region" description="Polar residues" evidence="1">
    <location>
        <begin position="466"/>
        <end position="476"/>
    </location>
</feature>
<dbReference type="Pfam" id="PF06022">
    <property type="entry name" value="Cir_Bir_Yir"/>
    <property type="match status" value="1"/>
</dbReference>
<feature type="compositionally biased region" description="Polar residues" evidence="1">
    <location>
        <begin position="411"/>
        <end position="436"/>
    </location>
</feature>
<feature type="compositionally biased region" description="Polar residues" evidence="1">
    <location>
        <begin position="554"/>
        <end position="566"/>
    </location>
</feature>
<feature type="transmembrane region" description="Helical" evidence="2">
    <location>
        <begin position="870"/>
        <end position="890"/>
    </location>
</feature>
<feature type="region of interest" description="Disordered" evidence="1">
    <location>
        <begin position="690"/>
        <end position="852"/>
    </location>
</feature>
<feature type="compositionally biased region" description="Polar residues" evidence="1">
    <location>
        <begin position="368"/>
        <end position="387"/>
    </location>
</feature>
<feature type="compositionally biased region" description="Gly residues" evidence="1">
    <location>
        <begin position="484"/>
        <end position="510"/>
    </location>
</feature>
<feature type="compositionally biased region" description="Polar residues" evidence="1">
    <location>
        <begin position="813"/>
        <end position="825"/>
    </location>
</feature>
<keyword evidence="2" id="KW-0472">Membrane</keyword>
<feature type="compositionally biased region" description="Basic and acidic residues" evidence="1">
    <location>
        <begin position="723"/>
        <end position="732"/>
    </location>
</feature>
<accession>A0A1C6WM58</accession>
<gene>
    <name evidence="3" type="ORF">PCHDS_000529600</name>
</gene>
<dbReference type="Proteomes" id="UP000507536">
    <property type="component" value="Unassembled WGS sequence"/>
</dbReference>
<dbReference type="InterPro" id="IPR006477">
    <property type="entry name" value="Yir_bir_cir"/>
</dbReference>
<evidence type="ECO:0000256" key="1">
    <source>
        <dbReference type="SAM" id="MobiDB-lite"/>
    </source>
</evidence>
<dbReference type="AlphaFoldDB" id="A0A1C6WM58"/>
<keyword evidence="2" id="KW-1133">Transmembrane helix</keyword>
<reference evidence="3" key="1">
    <citation type="submission" date="2016-08" db="EMBL/GenBank/DDBJ databases">
        <authorList>
            <consortium name="Pathogen Informatics"/>
        </authorList>
    </citation>
    <scope>NUCLEOTIDE SEQUENCE</scope>
    <source>
        <strain evidence="3">DS</strain>
    </source>
</reference>
<feature type="compositionally biased region" description="Polar residues" evidence="1">
    <location>
        <begin position="308"/>
        <end position="328"/>
    </location>
</feature>
<feature type="region of interest" description="Disordered" evidence="1">
    <location>
        <begin position="252"/>
        <end position="620"/>
    </location>
</feature>
<dbReference type="EMBL" id="FMIN01000353">
    <property type="protein sequence ID" value="SCL89810.1"/>
    <property type="molecule type" value="Genomic_DNA"/>
</dbReference>
<feature type="transmembrane region" description="Helical" evidence="2">
    <location>
        <begin position="960"/>
        <end position="983"/>
    </location>
</feature>
<protein>
    <submittedName>
        <fullName evidence="3">CIR protein</fullName>
    </submittedName>
</protein>
<keyword evidence="2" id="KW-0812">Transmembrane</keyword>
<organism evidence="3">
    <name type="scientific">Plasmodium chabaudi adami</name>
    <dbReference type="NCBI Taxonomy" id="5826"/>
    <lineage>
        <taxon>Eukaryota</taxon>
        <taxon>Sar</taxon>
        <taxon>Alveolata</taxon>
        <taxon>Apicomplexa</taxon>
        <taxon>Aconoidasida</taxon>
        <taxon>Haemosporida</taxon>
        <taxon>Plasmodiidae</taxon>
        <taxon>Plasmodium</taxon>
        <taxon>Plasmodium (Vinckeia)</taxon>
    </lineage>
</organism>
<feature type="compositionally biased region" description="Basic and acidic residues" evidence="1">
    <location>
        <begin position="388"/>
        <end position="401"/>
    </location>
</feature>
<evidence type="ECO:0000313" key="3">
    <source>
        <dbReference type="EMBL" id="SCL89810.1"/>
    </source>
</evidence>
<evidence type="ECO:0000256" key="2">
    <source>
        <dbReference type="SAM" id="Phobius"/>
    </source>
</evidence>
<feature type="compositionally biased region" description="Basic and acidic residues" evidence="1">
    <location>
        <begin position="742"/>
        <end position="768"/>
    </location>
</feature>
<feature type="compositionally biased region" description="Low complexity" evidence="1">
    <location>
        <begin position="769"/>
        <end position="800"/>
    </location>
</feature>
<feature type="compositionally biased region" description="Basic and acidic residues" evidence="1">
    <location>
        <begin position="273"/>
        <end position="286"/>
    </location>
</feature>
<name>A0A1C6WM58_PLACE</name>